<evidence type="ECO:0000256" key="3">
    <source>
        <dbReference type="ARBA" id="ARBA00023015"/>
    </source>
</evidence>
<evidence type="ECO:0000313" key="9">
    <source>
        <dbReference type="Proteomes" id="UP001172102"/>
    </source>
</evidence>
<keyword evidence="1" id="KW-0479">Metal-binding</keyword>
<evidence type="ECO:0000256" key="4">
    <source>
        <dbReference type="ARBA" id="ARBA00023163"/>
    </source>
</evidence>
<keyword evidence="5" id="KW-0539">Nucleus</keyword>
<feature type="domain" description="Zn(2)-C6 fungal-type" evidence="7">
    <location>
        <begin position="8"/>
        <end position="37"/>
    </location>
</feature>
<dbReference type="Pfam" id="PF00172">
    <property type="entry name" value="Zn_clus"/>
    <property type="match status" value="1"/>
</dbReference>
<name>A0AA40A784_9PEZI</name>
<protein>
    <recommendedName>
        <fullName evidence="7">Zn(2)-C6 fungal-type domain-containing protein</fullName>
    </recommendedName>
</protein>
<keyword evidence="3" id="KW-0805">Transcription regulation</keyword>
<dbReference type="PROSITE" id="PS00463">
    <property type="entry name" value="ZN2_CY6_FUNGAL_1"/>
    <property type="match status" value="1"/>
</dbReference>
<evidence type="ECO:0000259" key="7">
    <source>
        <dbReference type="PROSITE" id="PS50048"/>
    </source>
</evidence>
<keyword evidence="2" id="KW-0862">Zinc</keyword>
<dbReference type="Gene3D" id="4.10.240.10">
    <property type="entry name" value="Zn(2)-C6 fungal-type DNA-binding domain"/>
    <property type="match status" value="1"/>
</dbReference>
<evidence type="ECO:0000256" key="2">
    <source>
        <dbReference type="ARBA" id="ARBA00022833"/>
    </source>
</evidence>
<dbReference type="EMBL" id="JAUKUA010000005">
    <property type="protein sequence ID" value="KAK0710597.1"/>
    <property type="molecule type" value="Genomic_DNA"/>
</dbReference>
<reference evidence="8" key="1">
    <citation type="submission" date="2023-06" db="EMBL/GenBank/DDBJ databases">
        <title>Genome-scale phylogeny and comparative genomics of the fungal order Sordariales.</title>
        <authorList>
            <consortium name="Lawrence Berkeley National Laboratory"/>
            <person name="Hensen N."/>
            <person name="Bonometti L."/>
            <person name="Westerberg I."/>
            <person name="Brannstrom I.O."/>
            <person name="Guillou S."/>
            <person name="Cros-Aarteil S."/>
            <person name="Calhoun S."/>
            <person name="Haridas S."/>
            <person name="Kuo A."/>
            <person name="Mondo S."/>
            <person name="Pangilinan J."/>
            <person name="Riley R."/>
            <person name="Labutti K."/>
            <person name="Andreopoulos B."/>
            <person name="Lipzen A."/>
            <person name="Chen C."/>
            <person name="Yanf M."/>
            <person name="Daum C."/>
            <person name="Ng V."/>
            <person name="Clum A."/>
            <person name="Steindorff A."/>
            <person name="Ohm R."/>
            <person name="Martin F."/>
            <person name="Silar P."/>
            <person name="Natvig D."/>
            <person name="Lalanne C."/>
            <person name="Gautier V."/>
            <person name="Ament-Velasquez S.L."/>
            <person name="Kruys A."/>
            <person name="Hutchinson M.I."/>
            <person name="Powell A.J."/>
            <person name="Barry K."/>
            <person name="Miller A.N."/>
            <person name="Grigoriev I.V."/>
            <person name="Debuchy R."/>
            <person name="Gladieux P."/>
            <person name="Thoren M.H."/>
            <person name="Johannesson H."/>
        </authorList>
    </citation>
    <scope>NUCLEOTIDE SEQUENCE</scope>
    <source>
        <strain evidence="8">SMH4607-1</strain>
    </source>
</reference>
<keyword evidence="4" id="KW-0804">Transcription</keyword>
<dbReference type="GO" id="GO:0000981">
    <property type="term" value="F:DNA-binding transcription factor activity, RNA polymerase II-specific"/>
    <property type="evidence" value="ECO:0007669"/>
    <property type="project" value="InterPro"/>
</dbReference>
<dbReference type="AlphaFoldDB" id="A0AA40A784"/>
<evidence type="ECO:0000256" key="6">
    <source>
        <dbReference type="SAM" id="MobiDB-lite"/>
    </source>
</evidence>
<dbReference type="SMART" id="SM00066">
    <property type="entry name" value="GAL4"/>
    <property type="match status" value="1"/>
</dbReference>
<dbReference type="PANTHER" id="PTHR47660">
    <property type="entry name" value="TRANSCRIPTION FACTOR WITH C2H2 AND ZN(2)-CYS(6) DNA BINDING DOMAIN (EUROFUNG)-RELATED-RELATED"/>
    <property type="match status" value="1"/>
</dbReference>
<dbReference type="CDD" id="cd00067">
    <property type="entry name" value="GAL4"/>
    <property type="match status" value="1"/>
</dbReference>
<comment type="caution">
    <text evidence="8">The sequence shown here is derived from an EMBL/GenBank/DDBJ whole genome shotgun (WGS) entry which is preliminary data.</text>
</comment>
<accession>A0AA40A784</accession>
<organism evidence="8 9">
    <name type="scientific">Lasiosphaeris hirsuta</name>
    <dbReference type="NCBI Taxonomy" id="260670"/>
    <lineage>
        <taxon>Eukaryota</taxon>
        <taxon>Fungi</taxon>
        <taxon>Dikarya</taxon>
        <taxon>Ascomycota</taxon>
        <taxon>Pezizomycotina</taxon>
        <taxon>Sordariomycetes</taxon>
        <taxon>Sordariomycetidae</taxon>
        <taxon>Sordariales</taxon>
        <taxon>Lasiosphaeriaceae</taxon>
        <taxon>Lasiosphaeris</taxon>
    </lineage>
</organism>
<feature type="region of interest" description="Disordered" evidence="6">
    <location>
        <begin position="48"/>
        <end position="70"/>
    </location>
</feature>
<proteinExistence type="predicted"/>
<sequence length="448" mass="49898">MPISRKKACSSCRESKARCNLDLPCSRCAERGFSCSYEKAPVFRRPYPSPRALASRSPHSQSQDTAGRMPTPAVWDPSLAEELLDPQVPEFPWTTSETDPWFDNLDCIPTPVGRPINTSSQPMCSPDQDSALSMLAPIGMLSQRKPANAEKYLTSKVIFGQVTSYPRMMVDGRGRLPPFIYPQCVLDGKPVEECRADGNGNHSCLSEILAICASQLHMFFTRTAASSDYVWKTICDYSRQLHQNCPSFNAHQLVEVLQVTVMYLLTQALDVQSIGKNDMVHSLVSTTREAGQRLHALHFYQGSGSPCSPGSLSRKGWVAQESARRSIGILYAIEAVFDVDVASRRQHCQGYDQVPLPSPRDLWEPVDNATWAARYQASLNNHHAMRGTKRYLVFEDLRQLNGRVAVSGGVEASDPTDAANFQAIEHWCETIDEFGTLIWMSVMVQSRS</sequence>
<dbReference type="Proteomes" id="UP001172102">
    <property type="component" value="Unassembled WGS sequence"/>
</dbReference>
<keyword evidence="9" id="KW-1185">Reference proteome</keyword>
<dbReference type="PROSITE" id="PS50048">
    <property type="entry name" value="ZN2_CY6_FUNGAL_2"/>
    <property type="match status" value="1"/>
</dbReference>
<evidence type="ECO:0000256" key="5">
    <source>
        <dbReference type="ARBA" id="ARBA00023242"/>
    </source>
</evidence>
<dbReference type="SUPFAM" id="SSF57701">
    <property type="entry name" value="Zn2/Cys6 DNA-binding domain"/>
    <property type="match status" value="1"/>
</dbReference>
<gene>
    <name evidence="8" type="ORF">B0H67DRAFT_583049</name>
</gene>
<dbReference type="InterPro" id="IPR036864">
    <property type="entry name" value="Zn2-C6_fun-type_DNA-bd_sf"/>
</dbReference>
<evidence type="ECO:0000256" key="1">
    <source>
        <dbReference type="ARBA" id="ARBA00022723"/>
    </source>
</evidence>
<dbReference type="GO" id="GO:0008270">
    <property type="term" value="F:zinc ion binding"/>
    <property type="evidence" value="ECO:0007669"/>
    <property type="project" value="InterPro"/>
</dbReference>
<evidence type="ECO:0000313" key="8">
    <source>
        <dbReference type="EMBL" id="KAK0710597.1"/>
    </source>
</evidence>
<dbReference type="InterPro" id="IPR001138">
    <property type="entry name" value="Zn2Cys6_DnaBD"/>
</dbReference>